<evidence type="ECO:0000256" key="3">
    <source>
        <dbReference type="ARBA" id="ARBA00022771"/>
    </source>
</evidence>
<dbReference type="InterPro" id="IPR036869">
    <property type="entry name" value="J_dom_sf"/>
</dbReference>
<gene>
    <name evidence="9" type="ORF">SCF082_LOCUS38463</name>
</gene>
<dbReference type="InterPro" id="IPR036410">
    <property type="entry name" value="HSP_DnaJ_Cys-rich_dom_sf"/>
</dbReference>
<dbReference type="SUPFAM" id="SSF57938">
    <property type="entry name" value="DnaJ/Hsp40 cysteine-rich domain"/>
    <property type="match status" value="1"/>
</dbReference>
<dbReference type="InterPro" id="IPR001623">
    <property type="entry name" value="DnaJ_domain"/>
</dbReference>
<dbReference type="Gene3D" id="1.10.287.110">
    <property type="entry name" value="DnaJ domain"/>
    <property type="match status" value="1"/>
</dbReference>
<dbReference type="Gene3D" id="2.60.260.20">
    <property type="entry name" value="Urease metallochaperone UreE, N-terminal domain"/>
    <property type="match status" value="2"/>
</dbReference>
<keyword evidence="4 6" id="KW-0862">Zinc</keyword>
<dbReference type="Pfam" id="PF00226">
    <property type="entry name" value="DnaJ"/>
    <property type="match status" value="1"/>
</dbReference>
<dbReference type="PROSITE" id="PS51188">
    <property type="entry name" value="ZF_CR"/>
    <property type="match status" value="1"/>
</dbReference>
<dbReference type="CDD" id="cd06257">
    <property type="entry name" value="DnaJ"/>
    <property type="match status" value="1"/>
</dbReference>
<evidence type="ECO:0000256" key="2">
    <source>
        <dbReference type="ARBA" id="ARBA00022737"/>
    </source>
</evidence>
<dbReference type="Pfam" id="PF00684">
    <property type="entry name" value="DnaJ_CXXCXGXG"/>
    <property type="match status" value="1"/>
</dbReference>
<dbReference type="PROSITE" id="PS50076">
    <property type="entry name" value="DNAJ_2"/>
    <property type="match status" value="1"/>
</dbReference>
<accession>A0ABP0PZ34</accession>
<dbReference type="SUPFAM" id="SSF49493">
    <property type="entry name" value="HSP40/DnaJ peptide-binding domain"/>
    <property type="match status" value="2"/>
</dbReference>
<feature type="domain" description="CR-type" evidence="8">
    <location>
        <begin position="177"/>
        <end position="255"/>
    </location>
</feature>
<dbReference type="Gene3D" id="2.10.230.10">
    <property type="entry name" value="Heat shock protein DnaJ, cysteine-rich domain"/>
    <property type="match status" value="1"/>
</dbReference>
<dbReference type="Pfam" id="PF01556">
    <property type="entry name" value="DnaJ_C"/>
    <property type="match status" value="1"/>
</dbReference>
<dbReference type="InterPro" id="IPR002939">
    <property type="entry name" value="DnaJ_C"/>
</dbReference>
<dbReference type="Proteomes" id="UP001642464">
    <property type="component" value="Unassembled WGS sequence"/>
</dbReference>
<evidence type="ECO:0000313" key="9">
    <source>
        <dbReference type="EMBL" id="CAK9080717.1"/>
    </source>
</evidence>
<dbReference type="PRINTS" id="PR00625">
    <property type="entry name" value="JDOMAIN"/>
</dbReference>
<feature type="domain" description="J" evidence="7">
    <location>
        <begin position="39"/>
        <end position="104"/>
    </location>
</feature>
<dbReference type="CDD" id="cd10747">
    <property type="entry name" value="DnaJ_C"/>
    <property type="match status" value="1"/>
</dbReference>
<keyword evidence="10" id="KW-1185">Reference proteome</keyword>
<sequence length="399" mass="43754">MALASASLARLSTRHHVAPLLRRHLSAFRVTRALHAPRDAYSVMGLDRSATPQEVKERFRMLAKQYHPDLNTEDRSASLKMAELTSAYDTLMDPKRRAALDQATAGSYAGAGPNSYTGGFPFNQNDEWVSPSQMYSEYADLFGRSSQFRTTGEASAATRGEDISTNIEVAFLEAAQGCEKVISLRLKQVCPDCRGSGAREGTTWSRCRVCKGSGVHRQEKGILSMGVPCQRCRGSGMVLDHPCRGCRGESTKMMPREIRVSIPPGVRNLMELRIPGAGHAGSRGGKAGHLFVQVKVLPHERFRLVDDDVHLDVPLTLRQALLGTEVMIPTLEGREERLKVQAPAQPGTTKVLRGKGVPRCDAGGRGNMVLHFLLQLPRSLSPRQVELIEEFDGLMAAKV</sequence>
<dbReference type="InterPro" id="IPR012724">
    <property type="entry name" value="DnaJ"/>
</dbReference>
<keyword evidence="2" id="KW-0677">Repeat</keyword>
<proteinExistence type="inferred from homology"/>
<evidence type="ECO:0000313" key="10">
    <source>
        <dbReference type="Proteomes" id="UP001642464"/>
    </source>
</evidence>
<keyword evidence="3 6" id="KW-0863">Zinc-finger</keyword>
<dbReference type="HAMAP" id="MF_01152">
    <property type="entry name" value="DnaJ"/>
    <property type="match status" value="1"/>
</dbReference>
<dbReference type="EMBL" id="CAXAMM010038762">
    <property type="protein sequence ID" value="CAK9080717.1"/>
    <property type="molecule type" value="Genomic_DNA"/>
</dbReference>
<evidence type="ECO:0000256" key="1">
    <source>
        <dbReference type="ARBA" id="ARBA00022723"/>
    </source>
</evidence>
<feature type="zinc finger region" description="CR-type" evidence="6">
    <location>
        <begin position="177"/>
        <end position="255"/>
    </location>
</feature>
<keyword evidence="1 6" id="KW-0479">Metal-binding</keyword>
<evidence type="ECO:0000259" key="7">
    <source>
        <dbReference type="PROSITE" id="PS50076"/>
    </source>
</evidence>
<dbReference type="InterPro" id="IPR001305">
    <property type="entry name" value="HSP_DnaJ_Cys-rich_dom"/>
</dbReference>
<evidence type="ECO:0000256" key="6">
    <source>
        <dbReference type="PROSITE-ProRule" id="PRU00546"/>
    </source>
</evidence>
<dbReference type="PANTHER" id="PTHR43096">
    <property type="entry name" value="DNAJ HOMOLOG 1, MITOCHONDRIAL-RELATED"/>
    <property type="match status" value="1"/>
</dbReference>
<protein>
    <submittedName>
        <fullName evidence="9">Chaperone protein DnaJ</fullName>
    </submittedName>
</protein>
<organism evidence="9 10">
    <name type="scientific">Durusdinium trenchii</name>
    <dbReference type="NCBI Taxonomy" id="1381693"/>
    <lineage>
        <taxon>Eukaryota</taxon>
        <taxon>Sar</taxon>
        <taxon>Alveolata</taxon>
        <taxon>Dinophyceae</taxon>
        <taxon>Suessiales</taxon>
        <taxon>Symbiodiniaceae</taxon>
        <taxon>Durusdinium</taxon>
    </lineage>
</organism>
<dbReference type="InterPro" id="IPR008971">
    <property type="entry name" value="HSP40/DnaJ_pept-bd"/>
</dbReference>
<keyword evidence="5" id="KW-0143">Chaperone</keyword>
<evidence type="ECO:0000256" key="4">
    <source>
        <dbReference type="ARBA" id="ARBA00022833"/>
    </source>
</evidence>
<dbReference type="SUPFAM" id="SSF46565">
    <property type="entry name" value="Chaperone J-domain"/>
    <property type="match status" value="1"/>
</dbReference>
<dbReference type="PANTHER" id="PTHR43096:SF52">
    <property type="entry name" value="DNAJ HOMOLOG 1, MITOCHONDRIAL-RELATED"/>
    <property type="match status" value="1"/>
</dbReference>
<evidence type="ECO:0000256" key="5">
    <source>
        <dbReference type="ARBA" id="ARBA00023186"/>
    </source>
</evidence>
<reference evidence="9 10" key="1">
    <citation type="submission" date="2024-02" db="EMBL/GenBank/DDBJ databases">
        <authorList>
            <person name="Chen Y."/>
            <person name="Shah S."/>
            <person name="Dougan E. K."/>
            <person name="Thang M."/>
            <person name="Chan C."/>
        </authorList>
    </citation>
    <scope>NUCLEOTIDE SEQUENCE [LARGE SCALE GENOMIC DNA]</scope>
</reference>
<dbReference type="SMART" id="SM00271">
    <property type="entry name" value="DnaJ"/>
    <property type="match status" value="1"/>
</dbReference>
<comment type="caution">
    <text evidence="9">The sequence shown here is derived from an EMBL/GenBank/DDBJ whole genome shotgun (WGS) entry which is preliminary data.</text>
</comment>
<name>A0ABP0PZ34_9DINO</name>
<evidence type="ECO:0000259" key="8">
    <source>
        <dbReference type="PROSITE" id="PS51188"/>
    </source>
</evidence>